<comment type="caution">
    <text evidence="4">The sequence shown here is derived from an EMBL/GenBank/DDBJ whole genome shotgun (WGS) entry which is preliminary data.</text>
</comment>
<dbReference type="Pfam" id="PF05025">
    <property type="entry name" value="RbsD_FucU"/>
    <property type="match status" value="1"/>
</dbReference>
<sequence>MIKSKIIHPELLGLLANCGHKTKILIADSNYSFVTNSGSNAHVVYLNFMPGMLPATTVLDGILEMINIESTEMMAWPDDFENTIHSEYLVQLGNTPMVLKERQDFYDSVKGDETLVVIATGEQRRFANLLLTVGAVF</sequence>
<keyword evidence="2" id="KW-0413">Isomerase</keyword>
<organism evidence="4 5">
    <name type="scientific">Vibrio inusitatus NBRC 102082</name>
    <dbReference type="NCBI Taxonomy" id="1219070"/>
    <lineage>
        <taxon>Bacteria</taxon>
        <taxon>Pseudomonadati</taxon>
        <taxon>Pseudomonadota</taxon>
        <taxon>Gammaproteobacteria</taxon>
        <taxon>Vibrionales</taxon>
        <taxon>Vibrionaceae</taxon>
        <taxon>Vibrio</taxon>
    </lineage>
</organism>
<dbReference type="InterPro" id="IPR023750">
    <property type="entry name" value="RbsD-like_sf"/>
</dbReference>
<comment type="catalytic activity">
    <reaction evidence="1">
        <text>beta-D-ribopyranose = beta-D-ribofuranose</text>
        <dbReference type="Rhea" id="RHEA:25432"/>
        <dbReference type="ChEBI" id="CHEBI:27476"/>
        <dbReference type="ChEBI" id="CHEBI:47002"/>
        <dbReference type="EC" id="5.4.99.62"/>
    </reaction>
</comment>
<reference evidence="4 5" key="1">
    <citation type="submission" date="2019-06" db="EMBL/GenBank/DDBJ databases">
        <title>Whole genome shotgun sequence of Vibrio inusitatus NBRC 102082.</title>
        <authorList>
            <person name="Hosoyama A."/>
            <person name="Uohara A."/>
            <person name="Ohji S."/>
            <person name="Ichikawa N."/>
        </authorList>
    </citation>
    <scope>NUCLEOTIDE SEQUENCE [LARGE SCALE GENOMIC DNA]</scope>
    <source>
        <strain evidence="4 5">NBRC 102082</strain>
    </source>
</reference>
<comment type="catalytic activity">
    <reaction evidence="3">
        <text>alpha-L-fucose = beta-L-fucose</text>
        <dbReference type="Rhea" id="RHEA:25580"/>
        <dbReference type="ChEBI" id="CHEBI:42548"/>
        <dbReference type="ChEBI" id="CHEBI:42589"/>
        <dbReference type="EC" id="5.1.3.29"/>
    </reaction>
</comment>
<evidence type="ECO:0000256" key="2">
    <source>
        <dbReference type="ARBA" id="ARBA00023235"/>
    </source>
</evidence>
<dbReference type="InterPro" id="IPR007721">
    <property type="entry name" value="RbsD_FucU"/>
</dbReference>
<dbReference type="OrthoDB" id="9805009at2"/>
<dbReference type="GO" id="GO:0062193">
    <property type="term" value="F:D-ribose pyranase activity"/>
    <property type="evidence" value="ECO:0007669"/>
    <property type="project" value="UniProtKB-EC"/>
</dbReference>
<evidence type="ECO:0000256" key="1">
    <source>
        <dbReference type="ARBA" id="ARBA00000223"/>
    </source>
</evidence>
<keyword evidence="5" id="KW-1185">Reference proteome</keyword>
<dbReference type="SUPFAM" id="SSF102546">
    <property type="entry name" value="RbsD-like"/>
    <property type="match status" value="1"/>
</dbReference>
<gene>
    <name evidence="4" type="ORF">VIN01S_13270</name>
</gene>
<dbReference type="Gene3D" id="3.40.1650.10">
    <property type="entry name" value="RbsD-like domain"/>
    <property type="match status" value="1"/>
</dbReference>
<proteinExistence type="predicted"/>
<dbReference type="PANTHER" id="PTHR31690">
    <property type="entry name" value="FUCOSE MUTAROTASE"/>
    <property type="match status" value="1"/>
</dbReference>
<name>A0A4Y3HTP0_9VIBR</name>
<dbReference type="GO" id="GO:0006004">
    <property type="term" value="P:fucose metabolic process"/>
    <property type="evidence" value="ECO:0007669"/>
    <property type="project" value="TreeGrafter"/>
</dbReference>
<evidence type="ECO:0000313" key="5">
    <source>
        <dbReference type="Proteomes" id="UP000318717"/>
    </source>
</evidence>
<dbReference type="GO" id="GO:0042806">
    <property type="term" value="F:fucose binding"/>
    <property type="evidence" value="ECO:0007669"/>
    <property type="project" value="TreeGrafter"/>
</dbReference>
<evidence type="ECO:0000256" key="3">
    <source>
        <dbReference type="ARBA" id="ARBA00036324"/>
    </source>
</evidence>
<dbReference type="RefSeq" id="WP_141344892.1">
    <property type="nucleotide sequence ID" value="NZ_BJLF01000005.1"/>
</dbReference>
<dbReference type="GO" id="GO:0036373">
    <property type="term" value="F:L-fucose mutarotase activity"/>
    <property type="evidence" value="ECO:0007669"/>
    <property type="project" value="UniProtKB-EC"/>
</dbReference>
<dbReference type="PANTHER" id="PTHR31690:SF4">
    <property type="entry name" value="FUCOSE MUTAROTASE"/>
    <property type="match status" value="1"/>
</dbReference>
<protein>
    <submittedName>
        <fullName evidence="4">L-fucose mutarotase</fullName>
    </submittedName>
</protein>
<dbReference type="AlphaFoldDB" id="A0A4Y3HTP0"/>
<dbReference type="Proteomes" id="UP000318717">
    <property type="component" value="Unassembled WGS sequence"/>
</dbReference>
<dbReference type="InterPro" id="IPR050443">
    <property type="entry name" value="RbsD/FucU_mutarotase"/>
</dbReference>
<evidence type="ECO:0000313" key="4">
    <source>
        <dbReference type="EMBL" id="GEA50523.1"/>
    </source>
</evidence>
<dbReference type="EMBL" id="BJLF01000005">
    <property type="protein sequence ID" value="GEA50523.1"/>
    <property type="molecule type" value="Genomic_DNA"/>
</dbReference>
<accession>A0A4Y3HTP0</accession>